<keyword evidence="2" id="KW-1185">Reference proteome</keyword>
<sequence>MDGCIDCGRRRRKKKNGGWLAELEQQQQQQQHPISRVANLTHTRLCSPITIVTRGPSFCYSFFSCPTGIIGTSSHDVQDNYNTRPQSQFNNIEINIKSRSADVGKNEGGGG</sequence>
<comment type="caution">
    <text evidence="1">The sequence shown here is derived from an EMBL/GenBank/DDBJ whole genome shotgun (WGS) entry which is preliminary data.</text>
</comment>
<organism evidence="1 2">
    <name type="scientific">Daphnia magna</name>
    <dbReference type="NCBI Taxonomy" id="35525"/>
    <lineage>
        <taxon>Eukaryota</taxon>
        <taxon>Metazoa</taxon>
        <taxon>Ecdysozoa</taxon>
        <taxon>Arthropoda</taxon>
        <taxon>Crustacea</taxon>
        <taxon>Branchiopoda</taxon>
        <taxon>Diplostraca</taxon>
        <taxon>Cladocera</taxon>
        <taxon>Anomopoda</taxon>
        <taxon>Daphniidae</taxon>
        <taxon>Daphnia</taxon>
    </lineage>
</organism>
<gene>
    <name evidence="1" type="ORF">APZ42_023247</name>
</gene>
<evidence type="ECO:0000313" key="2">
    <source>
        <dbReference type="Proteomes" id="UP000076858"/>
    </source>
</evidence>
<protein>
    <submittedName>
        <fullName evidence="1">Uncharacterized protein</fullName>
    </submittedName>
</protein>
<dbReference type="EMBL" id="LRGB01001453">
    <property type="protein sequence ID" value="KZS11939.1"/>
    <property type="molecule type" value="Genomic_DNA"/>
</dbReference>
<evidence type="ECO:0000313" key="1">
    <source>
        <dbReference type="EMBL" id="KZS11939.1"/>
    </source>
</evidence>
<dbReference type="AlphaFoldDB" id="A0A164V3X1"/>
<accession>A0A164V3X1</accession>
<dbReference type="Proteomes" id="UP000076858">
    <property type="component" value="Unassembled WGS sequence"/>
</dbReference>
<reference evidence="1 2" key="1">
    <citation type="submission" date="2016-03" db="EMBL/GenBank/DDBJ databases">
        <title>EvidentialGene: Evidence-directed Construction of Genes on Genomes.</title>
        <authorList>
            <person name="Gilbert D.G."/>
            <person name="Choi J.-H."/>
            <person name="Mockaitis K."/>
            <person name="Colbourne J."/>
            <person name="Pfrender M."/>
        </authorList>
    </citation>
    <scope>NUCLEOTIDE SEQUENCE [LARGE SCALE GENOMIC DNA]</scope>
    <source>
        <strain evidence="1 2">Xinb3</strain>
        <tissue evidence="1">Complete organism</tissue>
    </source>
</reference>
<name>A0A164V3X1_9CRUS</name>
<proteinExistence type="predicted"/>